<evidence type="ECO:0000256" key="1">
    <source>
        <dbReference type="ARBA" id="ARBA00022723"/>
    </source>
</evidence>
<feature type="zinc finger region" description="CR-type" evidence="6">
    <location>
        <begin position="148"/>
        <end position="231"/>
    </location>
</feature>
<dbReference type="GO" id="GO:0006457">
    <property type="term" value="P:protein folding"/>
    <property type="evidence" value="ECO:0007669"/>
    <property type="project" value="InterPro"/>
</dbReference>
<evidence type="ECO:0000256" key="7">
    <source>
        <dbReference type="SAM" id="SignalP"/>
    </source>
</evidence>
<dbReference type="CDD" id="cd10719">
    <property type="entry name" value="DnaJ_zf"/>
    <property type="match status" value="1"/>
</dbReference>
<evidence type="ECO:0000313" key="11">
    <source>
        <dbReference type="Proteomes" id="UP000268093"/>
    </source>
</evidence>
<dbReference type="SMART" id="SM00271">
    <property type="entry name" value="DnaJ"/>
    <property type="match status" value="1"/>
</dbReference>
<dbReference type="SUPFAM" id="SSF46565">
    <property type="entry name" value="Chaperone J-domain"/>
    <property type="match status" value="1"/>
</dbReference>
<dbReference type="GO" id="GO:0051082">
    <property type="term" value="F:unfolded protein binding"/>
    <property type="evidence" value="ECO:0007669"/>
    <property type="project" value="InterPro"/>
</dbReference>
<dbReference type="PRINTS" id="PR00625">
    <property type="entry name" value="JDOMAIN"/>
</dbReference>
<evidence type="ECO:0000259" key="8">
    <source>
        <dbReference type="PROSITE" id="PS50076"/>
    </source>
</evidence>
<reference evidence="10 11" key="1">
    <citation type="journal article" date="2018" name="New Phytol.">
        <title>Phylogenomics of Endogonaceae and evolution of mycorrhizas within Mucoromycota.</title>
        <authorList>
            <person name="Chang Y."/>
            <person name="Desiro A."/>
            <person name="Na H."/>
            <person name="Sandor L."/>
            <person name="Lipzen A."/>
            <person name="Clum A."/>
            <person name="Barry K."/>
            <person name="Grigoriev I.V."/>
            <person name="Martin F.M."/>
            <person name="Stajich J.E."/>
            <person name="Smith M.E."/>
            <person name="Bonito G."/>
            <person name="Spatafora J.W."/>
        </authorList>
    </citation>
    <scope>NUCLEOTIDE SEQUENCE [LARGE SCALE GENOMIC DNA]</scope>
    <source>
        <strain evidence="10 11">GMNB39</strain>
    </source>
</reference>
<dbReference type="InterPro" id="IPR001623">
    <property type="entry name" value="DnaJ_domain"/>
</dbReference>
<dbReference type="PANTHER" id="PTHR43888">
    <property type="entry name" value="DNAJ-LIKE-2, ISOFORM A-RELATED"/>
    <property type="match status" value="1"/>
</dbReference>
<protein>
    <recommendedName>
        <fullName evidence="12">DnaJ-domain-containing protein</fullName>
    </recommendedName>
</protein>
<dbReference type="Gene3D" id="1.10.287.110">
    <property type="entry name" value="DnaJ domain"/>
    <property type="match status" value="1"/>
</dbReference>
<keyword evidence="7" id="KW-0732">Signal</keyword>
<dbReference type="PROSITE" id="PS51188">
    <property type="entry name" value="ZF_CR"/>
    <property type="match status" value="1"/>
</dbReference>
<dbReference type="InterPro" id="IPR036410">
    <property type="entry name" value="HSP_DnaJ_Cys-rich_dom_sf"/>
</dbReference>
<dbReference type="AlphaFoldDB" id="A0A433D661"/>
<sequence length="491" mass="55180">MRHPVLLTLLALLAMVLVVAAGRDYYKILGVSPGSSKRDIKKQYKTLSKKYHPDKNPGNKEAEDKFVELAEAYEVLADDDKRRIYDQYGEDGLKQQGGGGQQFHNPFDIFGQFFGGGGHYGQQAQDQERKGPDLHVDLEVTLEDLYVSTVIEADVSKQVVCDHCHGSGAKDPNDVTTCNVCQGHGVKVVRQMLGPGIFQQMQTTCDQCGGRGKVIREQCPVCKGKKVKRGNGQLTIQVEKGMEDGQTIVSCGGGVFLAFWFWSLSGITGERRGLREKFDVSSLHHVTHDSSSFSLCHRMSYQVFERESDEAPDTIPGDVVFTLRQAAHPTFVRQGHNLYAKETINLIQVCILSAPTSHQFCVCPFLRNVHFAHPLLFHLGPHRLREEHHPPRRCHRDAQARGHCYTAWVRADRQRAGHAPLRERFEEGQPVRRVLRRVSNKDRSRGCRIAQEGCAFPRADGKRARGVIDAWGYLDDWECLFCVQEACVTVT</sequence>
<dbReference type="EMBL" id="RBNI01006001">
    <property type="protein sequence ID" value="RUP46320.1"/>
    <property type="molecule type" value="Genomic_DNA"/>
</dbReference>
<feature type="chain" id="PRO_5019514502" description="DnaJ-domain-containing protein" evidence="7">
    <location>
        <begin position="22"/>
        <end position="491"/>
    </location>
</feature>
<organism evidence="10 11">
    <name type="scientific">Jimgerdemannia flammicorona</name>
    <dbReference type="NCBI Taxonomy" id="994334"/>
    <lineage>
        <taxon>Eukaryota</taxon>
        <taxon>Fungi</taxon>
        <taxon>Fungi incertae sedis</taxon>
        <taxon>Mucoromycota</taxon>
        <taxon>Mucoromycotina</taxon>
        <taxon>Endogonomycetes</taxon>
        <taxon>Endogonales</taxon>
        <taxon>Endogonaceae</taxon>
        <taxon>Jimgerdemannia</taxon>
    </lineage>
</organism>
<dbReference type="SUPFAM" id="SSF49493">
    <property type="entry name" value="HSP40/DnaJ peptide-binding domain"/>
    <property type="match status" value="1"/>
</dbReference>
<keyword evidence="4 6" id="KW-0862">Zinc</keyword>
<dbReference type="PROSITE" id="PS00636">
    <property type="entry name" value="DNAJ_1"/>
    <property type="match status" value="1"/>
</dbReference>
<dbReference type="InterPro" id="IPR018253">
    <property type="entry name" value="DnaJ_domain_CS"/>
</dbReference>
<dbReference type="Gene3D" id="2.10.230.10">
    <property type="entry name" value="Heat shock protein DnaJ, cysteine-rich domain"/>
    <property type="match status" value="1"/>
</dbReference>
<evidence type="ECO:0008006" key="12">
    <source>
        <dbReference type="Google" id="ProtNLM"/>
    </source>
</evidence>
<dbReference type="GO" id="GO:0008270">
    <property type="term" value="F:zinc ion binding"/>
    <property type="evidence" value="ECO:0007669"/>
    <property type="project" value="UniProtKB-KW"/>
</dbReference>
<dbReference type="InterPro" id="IPR008971">
    <property type="entry name" value="HSP40/DnaJ_pept-bd"/>
</dbReference>
<keyword evidence="2" id="KW-0677">Repeat</keyword>
<accession>A0A433D661</accession>
<dbReference type="OrthoDB" id="550424at2759"/>
<dbReference type="SUPFAM" id="SSF57938">
    <property type="entry name" value="DnaJ/Hsp40 cysteine-rich domain"/>
    <property type="match status" value="1"/>
</dbReference>
<evidence type="ECO:0000256" key="6">
    <source>
        <dbReference type="PROSITE-ProRule" id="PRU00546"/>
    </source>
</evidence>
<dbReference type="Proteomes" id="UP000268093">
    <property type="component" value="Unassembled WGS sequence"/>
</dbReference>
<feature type="domain" description="J" evidence="8">
    <location>
        <begin position="24"/>
        <end position="89"/>
    </location>
</feature>
<name>A0A433D661_9FUNG</name>
<evidence type="ECO:0000313" key="10">
    <source>
        <dbReference type="EMBL" id="RUP46320.1"/>
    </source>
</evidence>
<dbReference type="PROSITE" id="PS50076">
    <property type="entry name" value="DNAJ_2"/>
    <property type="match status" value="1"/>
</dbReference>
<evidence type="ECO:0000256" key="3">
    <source>
        <dbReference type="ARBA" id="ARBA00022771"/>
    </source>
</evidence>
<keyword evidence="5" id="KW-0143">Chaperone</keyword>
<dbReference type="InterPro" id="IPR044713">
    <property type="entry name" value="DNJA1/2-like"/>
</dbReference>
<keyword evidence="11" id="KW-1185">Reference proteome</keyword>
<dbReference type="Pfam" id="PF00226">
    <property type="entry name" value="DnaJ"/>
    <property type="match status" value="1"/>
</dbReference>
<comment type="caution">
    <text evidence="10">The sequence shown here is derived from an EMBL/GenBank/DDBJ whole genome shotgun (WGS) entry which is preliminary data.</text>
</comment>
<dbReference type="InterPro" id="IPR036869">
    <property type="entry name" value="J_dom_sf"/>
</dbReference>
<dbReference type="Pfam" id="PF00684">
    <property type="entry name" value="DnaJ_CXXCXGXG"/>
    <property type="match status" value="1"/>
</dbReference>
<proteinExistence type="predicted"/>
<evidence type="ECO:0000256" key="4">
    <source>
        <dbReference type="ARBA" id="ARBA00022833"/>
    </source>
</evidence>
<evidence type="ECO:0000259" key="9">
    <source>
        <dbReference type="PROSITE" id="PS51188"/>
    </source>
</evidence>
<dbReference type="GO" id="GO:0030544">
    <property type="term" value="F:Hsp70 protein binding"/>
    <property type="evidence" value="ECO:0007669"/>
    <property type="project" value="InterPro"/>
</dbReference>
<evidence type="ECO:0000256" key="5">
    <source>
        <dbReference type="ARBA" id="ARBA00023186"/>
    </source>
</evidence>
<evidence type="ECO:0000256" key="2">
    <source>
        <dbReference type="ARBA" id="ARBA00022737"/>
    </source>
</evidence>
<gene>
    <name evidence="10" type="ORF">BC936DRAFT_147091</name>
</gene>
<dbReference type="CDD" id="cd06257">
    <property type="entry name" value="DnaJ"/>
    <property type="match status" value="1"/>
</dbReference>
<feature type="signal peptide" evidence="7">
    <location>
        <begin position="1"/>
        <end position="21"/>
    </location>
</feature>
<dbReference type="Gene3D" id="2.60.260.20">
    <property type="entry name" value="Urease metallochaperone UreE, N-terminal domain"/>
    <property type="match status" value="1"/>
</dbReference>
<dbReference type="FunFam" id="2.10.230.10:FF:000002">
    <property type="entry name" value="Molecular chaperone DnaJ"/>
    <property type="match status" value="1"/>
</dbReference>
<feature type="domain" description="CR-type" evidence="9">
    <location>
        <begin position="148"/>
        <end position="231"/>
    </location>
</feature>
<keyword evidence="3 6" id="KW-0863">Zinc-finger</keyword>
<dbReference type="InterPro" id="IPR001305">
    <property type="entry name" value="HSP_DnaJ_Cys-rich_dom"/>
</dbReference>
<keyword evidence="1 6" id="KW-0479">Metal-binding</keyword>